<keyword evidence="6" id="KW-0564">Palmitate</keyword>
<feature type="domain" description="Palmitoyltransferase DHHC" evidence="12">
    <location>
        <begin position="143"/>
        <end position="269"/>
    </location>
</feature>
<dbReference type="OrthoDB" id="302728at2759"/>
<feature type="region of interest" description="Disordered" evidence="11">
    <location>
        <begin position="306"/>
        <end position="337"/>
    </location>
</feature>
<dbReference type="AlphaFoldDB" id="A0A6A7C6R5"/>
<evidence type="ECO:0000256" key="4">
    <source>
        <dbReference type="ARBA" id="ARBA00022989"/>
    </source>
</evidence>
<organism evidence="13 14">
    <name type="scientific">Piedraia hortae CBS 480.64</name>
    <dbReference type="NCBI Taxonomy" id="1314780"/>
    <lineage>
        <taxon>Eukaryota</taxon>
        <taxon>Fungi</taxon>
        <taxon>Dikarya</taxon>
        <taxon>Ascomycota</taxon>
        <taxon>Pezizomycotina</taxon>
        <taxon>Dothideomycetes</taxon>
        <taxon>Dothideomycetidae</taxon>
        <taxon>Capnodiales</taxon>
        <taxon>Piedraiaceae</taxon>
        <taxon>Piedraia</taxon>
    </lineage>
</organism>
<evidence type="ECO:0000313" key="13">
    <source>
        <dbReference type="EMBL" id="KAF2863073.1"/>
    </source>
</evidence>
<evidence type="ECO:0000256" key="7">
    <source>
        <dbReference type="ARBA" id="ARBA00023288"/>
    </source>
</evidence>
<reference evidence="13" key="1">
    <citation type="journal article" date="2020" name="Stud. Mycol.">
        <title>101 Dothideomycetes genomes: a test case for predicting lifestyles and emergence of pathogens.</title>
        <authorList>
            <person name="Haridas S."/>
            <person name="Albert R."/>
            <person name="Binder M."/>
            <person name="Bloem J."/>
            <person name="Labutti K."/>
            <person name="Salamov A."/>
            <person name="Andreopoulos B."/>
            <person name="Baker S."/>
            <person name="Barry K."/>
            <person name="Bills G."/>
            <person name="Bluhm B."/>
            <person name="Cannon C."/>
            <person name="Castanera R."/>
            <person name="Culley D."/>
            <person name="Daum C."/>
            <person name="Ezra D."/>
            <person name="Gonzalez J."/>
            <person name="Henrissat B."/>
            <person name="Kuo A."/>
            <person name="Liang C."/>
            <person name="Lipzen A."/>
            <person name="Lutzoni F."/>
            <person name="Magnuson J."/>
            <person name="Mondo S."/>
            <person name="Nolan M."/>
            <person name="Ohm R."/>
            <person name="Pangilinan J."/>
            <person name="Park H.-J."/>
            <person name="Ramirez L."/>
            <person name="Alfaro M."/>
            <person name="Sun H."/>
            <person name="Tritt A."/>
            <person name="Yoshinaga Y."/>
            <person name="Zwiers L.-H."/>
            <person name="Turgeon B."/>
            <person name="Goodwin S."/>
            <person name="Spatafora J."/>
            <person name="Crous P."/>
            <person name="Grigoriev I."/>
        </authorList>
    </citation>
    <scope>NUCLEOTIDE SEQUENCE</scope>
    <source>
        <strain evidence="13">CBS 480.64</strain>
    </source>
</reference>
<evidence type="ECO:0000256" key="6">
    <source>
        <dbReference type="ARBA" id="ARBA00023139"/>
    </source>
</evidence>
<feature type="transmembrane region" description="Helical" evidence="10">
    <location>
        <begin position="74"/>
        <end position="92"/>
    </location>
</feature>
<dbReference type="InterPro" id="IPR039859">
    <property type="entry name" value="PFA4/ZDH16/20/ERF2-like"/>
</dbReference>
<dbReference type="PANTHER" id="PTHR12246">
    <property type="entry name" value="PALMITOYLTRANSFERASE ZDHHC16"/>
    <property type="match status" value="1"/>
</dbReference>
<feature type="compositionally biased region" description="Low complexity" evidence="11">
    <location>
        <begin position="494"/>
        <end position="507"/>
    </location>
</feature>
<keyword evidence="8 10" id="KW-0012">Acyltransferase</keyword>
<evidence type="ECO:0000313" key="14">
    <source>
        <dbReference type="Proteomes" id="UP000799421"/>
    </source>
</evidence>
<evidence type="ECO:0000256" key="11">
    <source>
        <dbReference type="SAM" id="MobiDB-lite"/>
    </source>
</evidence>
<dbReference type="EMBL" id="MU005962">
    <property type="protein sequence ID" value="KAF2863073.1"/>
    <property type="molecule type" value="Genomic_DNA"/>
</dbReference>
<proteinExistence type="inferred from homology"/>
<dbReference type="Pfam" id="PF01529">
    <property type="entry name" value="DHHC"/>
    <property type="match status" value="1"/>
</dbReference>
<dbReference type="GO" id="GO:0019706">
    <property type="term" value="F:protein-cysteine S-palmitoyltransferase activity"/>
    <property type="evidence" value="ECO:0007669"/>
    <property type="project" value="UniProtKB-EC"/>
</dbReference>
<evidence type="ECO:0000256" key="2">
    <source>
        <dbReference type="ARBA" id="ARBA00022679"/>
    </source>
</evidence>
<keyword evidence="2 10" id="KW-0808">Transferase</keyword>
<keyword evidence="14" id="KW-1185">Reference proteome</keyword>
<feature type="transmembrane region" description="Helical" evidence="10">
    <location>
        <begin position="191"/>
        <end position="214"/>
    </location>
</feature>
<keyword evidence="7" id="KW-0449">Lipoprotein</keyword>
<feature type="compositionally biased region" description="Basic and acidic residues" evidence="11">
    <location>
        <begin position="458"/>
        <end position="472"/>
    </location>
</feature>
<evidence type="ECO:0000256" key="5">
    <source>
        <dbReference type="ARBA" id="ARBA00023136"/>
    </source>
</evidence>
<gene>
    <name evidence="13" type="ORF">K470DRAFT_255197</name>
</gene>
<keyword evidence="4 10" id="KW-1133">Transmembrane helix</keyword>
<keyword evidence="3 10" id="KW-0812">Transmembrane</keyword>
<comment type="catalytic activity">
    <reaction evidence="9 10">
        <text>L-cysteinyl-[protein] + hexadecanoyl-CoA = S-hexadecanoyl-L-cysteinyl-[protein] + CoA</text>
        <dbReference type="Rhea" id="RHEA:36683"/>
        <dbReference type="Rhea" id="RHEA-COMP:10131"/>
        <dbReference type="Rhea" id="RHEA-COMP:11032"/>
        <dbReference type="ChEBI" id="CHEBI:29950"/>
        <dbReference type="ChEBI" id="CHEBI:57287"/>
        <dbReference type="ChEBI" id="CHEBI:57379"/>
        <dbReference type="ChEBI" id="CHEBI:74151"/>
        <dbReference type="EC" id="2.3.1.225"/>
    </reaction>
</comment>
<feature type="transmembrane region" description="Helical" evidence="10">
    <location>
        <begin position="234"/>
        <end position="258"/>
    </location>
</feature>
<dbReference type="EC" id="2.3.1.225" evidence="10"/>
<evidence type="ECO:0000256" key="10">
    <source>
        <dbReference type="RuleBase" id="RU079119"/>
    </source>
</evidence>
<dbReference type="PROSITE" id="PS50216">
    <property type="entry name" value="DHHC"/>
    <property type="match status" value="1"/>
</dbReference>
<comment type="similarity">
    <text evidence="10">Belongs to the DHHC palmitoyltransferase family.</text>
</comment>
<feature type="region of interest" description="Disordered" evidence="11">
    <location>
        <begin position="449"/>
        <end position="513"/>
    </location>
</feature>
<sequence length="513" mass="57617">MPLTSFNELPTHALGASTSDRRRFRVRWVERKCCHFLAHFPLLIVHGLTAWAIWVHLNIVFLMESSPWHITEAVVGFALYLLSNVSYAVAVFTSPGSPLDPRCDWSKTSRGGYEGLPTHQDDDDDDGYKTDGMTTVTAKNSSGRPRYCNKCQTVKPDRAHHCSSCGRCVLKMDHHCPWLATCVGLRNYKPFLLFLIYVSCFCWVCLISSGSWIWGEVGEEVPAEQGINAVNAVMLAVLALVIGIALTGFTIWHIYLALTNQTTIESLEKTRYLAPFHESSLPHQDSDDVPLAQRVKEIHANVIPGVTRPEEGEASSPSRSPAADSLQRSYASMEARRDRERYRSYQDELDSEALPNAFDLGWKRNLLSIFGAKPLFWGLPVCNTPGDGWSWPVNPSWIELRAELARTRAQREREENFWSWADSDSLRSFAGPRSLRWTPGRGFVDVAAASAKPPKMQARIEPHPMGPKREGAASKSNKRIQEENWNDIPDNMLVPPVRASSARSPSPTRWKGD</sequence>
<keyword evidence="5 10" id="KW-0472">Membrane</keyword>
<evidence type="ECO:0000256" key="1">
    <source>
        <dbReference type="ARBA" id="ARBA00004141"/>
    </source>
</evidence>
<evidence type="ECO:0000256" key="3">
    <source>
        <dbReference type="ARBA" id="ARBA00022692"/>
    </source>
</evidence>
<protein>
    <recommendedName>
        <fullName evidence="10">Palmitoyltransferase</fullName>
        <ecNumber evidence="10">2.3.1.225</ecNumber>
    </recommendedName>
</protein>
<evidence type="ECO:0000259" key="12">
    <source>
        <dbReference type="Pfam" id="PF01529"/>
    </source>
</evidence>
<feature type="compositionally biased region" description="Low complexity" evidence="11">
    <location>
        <begin position="314"/>
        <end position="325"/>
    </location>
</feature>
<dbReference type="GO" id="GO:0016020">
    <property type="term" value="C:membrane"/>
    <property type="evidence" value="ECO:0007669"/>
    <property type="project" value="UniProtKB-SubCell"/>
</dbReference>
<name>A0A6A7C6R5_9PEZI</name>
<dbReference type="InterPro" id="IPR001594">
    <property type="entry name" value="Palmitoyltrfase_DHHC"/>
</dbReference>
<feature type="transmembrane region" description="Helical" evidence="10">
    <location>
        <begin position="33"/>
        <end position="54"/>
    </location>
</feature>
<comment type="subcellular location">
    <subcellularLocation>
        <location evidence="1">Membrane</location>
        <topology evidence="1">Multi-pass membrane protein</topology>
    </subcellularLocation>
</comment>
<evidence type="ECO:0000256" key="9">
    <source>
        <dbReference type="ARBA" id="ARBA00048048"/>
    </source>
</evidence>
<accession>A0A6A7C6R5</accession>
<dbReference type="Proteomes" id="UP000799421">
    <property type="component" value="Unassembled WGS sequence"/>
</dbReference>
<evidence type="ECO:0000256" key="8">
    <source>
        <dbReference type="ARBA" id="ARBA00023315"/>
    </source>
</evidence>
<comment type="domain">
    <text evidence="10">The DHHC domain is required for palmitoyltransferase activity.</text>
</comment>